<gene>
    <name evidence="13" type="ORF">SVUK_LOCUS9635</name>
</gene>
<dbReference type="GO" id="GO:0005886">
    <property type="term" value="C:plasma membrane"/>
    <property type="evidence" value="ECO:0007669"/>
    <property type="project" value="TreeGrafter"/>
</dbReference>
<dbReference type="SMART" id="SM00312">
    <property type="entry name" value="PX"/>
    <property type="match status" value="1"/>
</dbReference>
<comment type="similarity">
    <text evidence="7">Belongs to the PI3/PI4-kinase family.</text>
</comment>
<dbReference type="PANTHER" id="PTHR10048">
    <property type="entry name" value="PHOSPHATIDYLINOSITOL KINASE"/>
    <property type="match status" value="1"/>
</dbReference>
<dbReference type="InterPro" id="IPR042236">
    <property type="entry name" value="PI3K_accessory_sf"/>
</dbReference>
<evidence type="ECO:0000256" key="1">
    <source>
        <dbReference type="ARBA" id="ARBA00001498"/>
    </source>
</evidence>
<dbReference type="Pfam" id="PF00787">
    <property type="entry name" value="PX"/>
    <property type="match status" value="1"/>
</dbReference>
<dbReference type="SMART" id="SM00146">
    <property type="entry name" value="PI3Kc"/>
    <property type="match status" value="1"/>
</dbReference>
<dbReference type="InterPro" id="IPR036940">
    <property type="entry name" value="PI3/4_kinase_cat_sf"/>
</dbReference>
<dbReference type="InterPro" id="IPR001263">
    <property type="entry name" value="PI3K_accessory_dom"/>
</dbReference>
<organism evidence="13 14">
    <name type="scientific">Strongylus vulgaris</name>
    <name type="common">Blood worm</name>
    <dbReference type="NCBI Taxonomy" id="40348"/>
    <lineage>
        <taxon>Eukaryota</taxon>
        <taxon>Metazoa</taxon>
        <taxon>Ecdysozoa</taxon>
        <taxon>Nematoda</taxon>
        <taxon>Chromadorea</taxon>
        <taxon>Rhabditida</taxon>
        <taxon>Rhabditina</taxon>
        <taxon>Rhabditomorpha</taxon>
        <taxon>Strongyloidea</taxon>
        <taxon>Strongylidae</taxon>
        <taxon>Strongylus</taxon>
    </lineage>
</organism>
<dbReference type="PROSITE" id="PS51547">
    <property type="entry name" value="C2_PI3K"/>
    <property type="match status" value="1"/>
</dbReference>
<evidence type="ECO:0000313" key="14">
    <source>
        <dbReference type="Proteomes" id="UP000270094"/>
    </source>
</evidence>
<dbReference type="GO" id="GO:0005524">
    <property type="term" value="F:ATP binding"/>
    <property type="evidence" value="ECO:0007669"/>
    <property type="project" value="UniProtKB-KW"/>
</dbReference>
<dbReference type="Proteomes" id="UP000270094">
    <property type="component" value="Unassembled WGS sequence"/>
</dbReference>
<dbReference type="OrthoDB" id="67688at2759"/>
<feature type="domain" description="PIK helical" evidence="11">
    <location>
        <begin position="329"/>
        <end position="508"/>
    </location>
</feature>
<sequence>MLAIVSFMERMAQFKYSSVLDKEDIENMIVHLKAEMTEYENAFHSSSTLKTEIFLLIGALTSSSLVSSTSNKVRQCVKMLCKLINSIEPINLHQYLQNYLTAATSDQLRCARNDFIASIHGLISVYCSCTLSSYKLAPLRPVVKQKKEILHCKEKLKVMVNSVHNLVEDWMRDYTEFFVTVNVYYGTQLLSGHNKCISKTVKHDAFFPYIPMNVYVCFEDVLCTCPRETKIMFILSGFSSVPSVGADGSADNTRRPLAFASLPLFDHEMMLRQGQVFVPLTVLKEPVLKPWGPHPLIANEKDPVLIVTLPTYEYQVVFPDVLVEYQSIKQDPSSLDCETQEYLMSLVEAGDPQSLKPDELEMLWQKRSYLMHLPEALPLVLSSVTDWGYYFLSNVYQIIEDWAPLSPVQAMQLLLPQYPDMRIRQKAIEWILCASSDFLFNALPQLVEALRFEIFESSSLAVALLTLSYKDRRFAFEIYWQLQQRIDHCMDLAYAQRCTLLQKELLERHEADHLRDEIARQHKLLNELDCIQMDLRREESEQTRLSLLRSRLGALDGSLLHHNARLPCLPSFRCSGVVIKECKIFNSNAKPLKIVFRGLNSTYAIMHKTGDDMRQDALVLQMVAFMNDIWLSEHLDLRMVTFRCMPVGYRKGMAELVSDCATLCEIQKEFGMTGVFNKDVLRNWLMKHNTTEFLYKQALDNFTRSCAGWCVATYVLGIGDRHNDNILVTTAGHVFHIDFGKYMGDWQTAAGFRRDRVPFVFTYEMYFVINGGNQQRESYQTFIDYCCKAFNYLRRNYSILTNLLKIMACSDISGMNIESLNFVEKNLMLELSETDAVIQFTQLINHSLKSAFPRINFFIHTLAQVMSSSAANSSKTSDAVLSFVPQLYTQVTDGKIRHVRVISFEKRFLPNKLYKVEVIRESETVPAYVYRSFNEFNELYIKLRRRFPTVAFPALSPGTKMRSNVRDVAQRRMVDVESFLRYLFSLSPEVCHCDLVYTFFHLILRDSDIDSYTDNEDVHTDMHRNQCEVYLKIQFNDSKPHSQLSIFVGHVKHLALLSTGQAPDSYMKAYIRPDPQNLTKRKTQVVKASQNPTFNKELYYDITDGEHMLSTRVLEVSVWNCGGLMDNNKMYTLYIPLQKLKNQPEDRKGNRVLEGWFAFDKNM</sequence>
<feature type="domain" description="PI3K/PI4K catalytic" evidence="10">
    <location>
        <begin position="578"/>
        <end position="852"/>
    </location>
</feature>
<dbReference type="SUPFAM" id="SSF64268">
    <property type="entry name" value="PX domain"/>
    <property type="match status" value="1"/>
</dbReference>
<dbReference type="GO" id="GO:0005737">
    <property type="term" value="C:cytoplasm"/>
    <property type="evidence" value="ECO:0007669"/>
    <property type="project" value="TreeGrafter"/>
</dbReference>
<accession>A0A3P7JEY9</accession>
<dbReference type="InterPro" id="IPR002420">
    <property type="entry name" value="PI3K-type_C2_dom"/>
</dbReference>
<dbReference type="EC" id="2.7.1.137" evidence="2"/>
<dbReference type="PROSITE" id="PS50195">
    <property type="entry name" value="PX"/>
    <property type="match status" value="1"/>
</dbReference>
<keyword evidence="3" id="KW-0808">Transferase</keyword>
<feature type="domain" description="PX" evidence="9">
    <location>
        <begin position="892"/>
        <end position="1007"/>
    </location>
</feature>
<dbReference type="InterPro" id="IPR000008">
    <property type="entry name" value="C2_dom"/>
</dbReference>
<dbReference type="InterPro" id="IPR016024">
    <property type="entry name" value="ARM-type_fold"/>
</dbReference>
<evidence type="ECO:0000256" key="5">
    <source>
        <dbReference type="ARBA" id="ARBA00022777"/>
    </source>
</evidence>
<dbReference type="PROSITE" id="PS00916">
    <property type="entry name" value="PI3_4_KINASE_2"/>
    <property type="match status" value="1"/>
</dbReference>
<feature type="domain" description="C2" evidence="8">
    <location>
        <begin position="1025"/>
        <end position="1157"/>
    </location>
</feature>
<dbReference type="PROSITE" id="PS50290">
    <property type="entry name" value="PI3_4_KINASE_3"/>
    <property type="match status" value="1"/>
</dbReference>
<dbReference type="GO" id="GO:0035005">
    <property type="term" value="F:1-phosphatidylinositol-4-phosphate 3-kinase activity"/>
    <property type="evidence" value="ECO:0007669"/>
    <property type="project" value="TreeGrafter"/>
</dbReference>
<keyword evidence="14" id="KW-1185">Reference proteome</keyword>
<dbReference type="CDD" id="cd04012">
    <property type="entry name" value="C2A_PI3K_class_II"/>
    <property type="match status" value="1"/>
</dbReference>
<dbReference type="InterPro" id="IPR035892">
    <property type="entry name" value="C2_domain_sf"/>
</dbReference>
<evidence type="ECO:0000256" key="2">
    <source>
        <dbReference type="ARBA" id="ARBA00012073"/>
    </source>
</evidence>
<reference evidence="13 14" key="1">
    <citation type="submission" date="2018-11" db="EMBL/GenBank/DDBJ databases">
        <authorList>
            <consortium name="Pathogen Informatics"/>
        </authorList>
    </citation>
    <scope>NUCLEOTIDE SEQUENCE [LARGE SCALE GENOMIC DNA]</scope>
</reference>
<proteinExistence type="inferred from homology"/>
<dbReference type="SMART" id="SM00145">
    <property type="entry name" value="PI3Ka"/>
    <property type="match status" value="1"/>
</dbReference>
<dbReference type="SUPFAM" id="SSF56112">
    <property type="entry name" value="Protein kinase-like (PK-like)"/>
    <property type="match status" value="1"/>
</dbReference>
<evidence type="ECO:0000259" key="11">
    <source>
        <dbReference type="PROSITE" id="PS51545"/>
    </source>
</evidence>
<dbReference type="Gene3D" id="3.30.1010.10">
    <property type="entry name" value="Phosphatidylinositol 3-kinase Catalytic Subunit, Chain A, domain 4"/>
    <property type="match status" value="1"/>
</dbReference>
<dbReference type="GO" id="GO:0043491">
    <property type="term" value="P:phosphatidylinositol 3-kinase/protein kinase B signal transduction"/>
    <property type="evidence" value="ECO:0007669"/>
    <property type="project" value="TreeGrafter"/>
</dbReference>
<dbReference type="Pfam" id="PF00613">
    <property type="entry name" value="PI3Ka"/>
    <property type="match status" value="1"/>
</dbReference>
<comment type="catalytic activity">
    <reaction evidence="1">
        <text>a 1,2-diacyl-sn-glycero-3-phospho-(1D-myo-inositol) + ATP = a 1,2-diacyl-sn-glycero-3-phospho-(1D-myo-inositol-3-phosphate) + ADP + H(+)</text>
        <dbReference type="Rhea" id="RHEA:12709"/>
        <dbReference type="ChEBI" id="CHEBI:15378"/>
        <dbReference type="ChEBI" id="CHEBI:30616"/>
        <dbReference type="ChEBI" id="CHEBI:57880"/>
        <dbReference type="ChEBI" id="CHEBI:58088"/>
        <dbReference type="ChEBI" id="CHEBI:456216"/>
        <dbReference type="EC" id="2.7.1.137"/>
    </reaction>
</comment>
<dbReference type="SMART" id="SM00239">
    <property type="entry name" value="C2"/>
    <property type="match status" value="1"/>
</dbReference>
<dbReference type="Gene3D" id="1.10.1070.11">
    <property type="entry name" value="Phosphatidylinositol 3-/4-kinase, catalytic domain"/>
    <property type="match status" value="1"/>
</dbReference>
<dbReference type="PANTHER" id="PTHR10048:SF14">
    <property type="entry name" value="LD28067P"/>
    <property type="match status" value="1"/>
</dbReference>
<dbReference type="InterPro" id="IPR018936">
    <property type="entry name" value="PI3/4_kinase_CS"/>
</dbReference>
<dbReference type="InterPro" id="IPR036871">
    <property type="entry name" value="PX_dom_sf"/>
</dbReference>
<evidence type="ECO:0000313" key="13">
    <source>
        <dbReference type="EMBL" id="VDM74637.1"/>
    </source>
</evidence>
<protein>
    <recommendedName>
        <fullName evidence="2">phosphatidylinositol 3-kinase</fullName>
        <ecNumber evidence="2">2.7.1.137</ecNumber>
    </recommendedName>
</protein>
<dbReference type="SUPFAM" id="SSF49562">
    <property type="entry name" value="C2 domain (Calcium/lipid-binding domain, CaLB)"/>
    <property type="match status" value="2"/>
</dbReference>
<evidence type="ECO:0000259" key="8">
    <source>
        <dbReference type="PROSITE" id="PS50004"/>
    </source>
</evidence>
<dbReference type="GO" id="GO:0016477">
    <property type="term" value="P:cell migration"/>
    <property type="evidence" value="ECO:0007669"/>
    <property type="project" value="TreeGrafter"/>
</dbReference>
<dbReference type="PROSITE" id="PS50004">
    <property type="entry name" value="C2"/>
    <property type="match status" value="1"/>
</dbReference>
<dbReference type="FunFam" id="1.10.1070.11:FF:000001">
    <property type="entry name" value="Phosphatidylinositol 4,5-bisphosphate 3-kinase catalytic subunit"/>
    <property type="match status" value="1"/>
</dbReference>
<name>A0A3P7JEY9_STRVU</name>
<evidence type="ECO:0000256" key="7">
    <source>
        <dbReference type="PROSITE-ProRule" id="PRU00880"/>
    </source>
</evidence>
<evidence type="ECO:0000259" key="10">
    <source>
        <dbReference type="PROSITE" id="PS50290"/>
    </source>
</evidence>
<dbReference type="FunFam" id="3.30.1010.10:FF:000001">
    <property type="entry name" value="Phosphatidylinositol 4-phosphate 3-kinase C2 domain-containing subunit beta"/>
    <property type="match status" value="1"/>
</dbReference>
<dbReference type="InterPro" id="IPR011009">
    <property type="entry name" value="Kinase-like_dom_sf"/>
</dbReference>
<evidence type="ECO:0000259" key="9">
    <source>
        <dbReference type="PROSITE" id="PS50195"/>
    </source>
</evidence>
<evidence type="ECO:0000256" key="3">
    <source>
        <dbReference type="ARBA" id="ARBA00022679"/>
    </source>
</evidence>
<evidence type="ECO:0000256" key="4">
    <source>
        <dbReference type="ARBA" id="ARBA00022741"/>
    </source>
</evidence>
<dbReference type="PROSITE" id="PS51545">
    <property type="entry name" value="PIK_HELICAL"/>
    <property type="match status" value="1"/>
</dbReference>
<dbReference type="GO" id="GO:0005942">
    <property type="term" value="C:phosphatidylinositol 3-kinase complex"/>
    <property type="evidence" value="ECO:0007669"/>
    <property type="project" value="TreeGrafter"/>
</dbReference>
<dbReference type="GO" id="GO:0016303">
    <property type="term" value="F:1-phosphatidylinositol-3-kinase activity"/>
    <property type="evidence" value="ECO:0007669"/>
    <property type="project" value="UniProtKB-EC"/>
</dbReference>
<keyword evidence="5" id="KW-0418">Kinase</keyword>
<keyword evidence="4" id="KW-0547">Nucleotide-binding</keyword>
<evidence type="ECO:0000256" key="6">
    <source>
        <dbReference type="ARBA" id="ARBA00022840"/>
    </source>
</evidence>
<dbReference type="SUPFAM" id="SSF48371">
    <property type="entry name" value="ARM repeat"/>
    <property type="match status" value="1"/>
</dbReference>
<dbReference type="Gene3D" id="3.30.1520.10">
    <property type="entry name" value="Phox-like domain"/>
    <property type="match status" value="1"/>
</dbReference>
<evidence type="ECO:0000259" key="12">
    <source>
        <dbReference type="PROSITE" id="PS51547"/>
    </source>
</evidence>
<dbReference type="EMBL" id="UYYB01094559">
    <property type="protein sequence ID" value="VDM74637.1"/>
    <property type="molecule type" value="Genomic_DNA"/>
</dbReference>
<feature type="domain" description="C2 PI3K-type" evidence="12">
    <location>
        <begin position="152"/>
        <end position="315"/>
    </location>
</feature>
<dbReference type="GO" id="GO:0048015">
    <property type="term" value="P:phosphatidylinositol-mediated signaling"/>
    <property type="evidence" value="ECO:0007669"/>
    <property type="project" value="TreeGrafter"/>
</dbReference>
<dbReference type="InterPro" id="IPR000403">
    <property type="entry name" value="PI3/4_kinase_cat_dom"/>
</dbReference>
<dbReference type="Gene3D" id="1.25.40.70">
    <property type="entry name" value="Phosphatidylinositol 3-kinase, accessory domain (PIK)"/>
    <property type="match status" value="1"/>
</dbReference>
<dbReference type="InterPro" id="IPR001683">
    <property type="entry name" value="PX_dom"/>
</dbReference>
<keyword evidence="6" id="KW-0067">ATP-binding</keyword>
<dbReference type="GO" id="GO:0035091">
    <property type="term" value="F:phosphatidylinositol binding"/>
    <property type="evidence" value="ECO:0007669"/>
    <property type="project" value="InterPro"/>
</dbReference>
<dbReference type="Gene3D" id="2.60.40.150">
    <property type="entry name" value="C2 domain"/>
    <property type="match status" value="2"/>
</dbReference>
<dbReference type="InterPro" id="IPR015433">
    <property type="entry name" value="PI3/4_kinase"/>
</dbReference>
<dbReference type="Pfam" id="PF00168">
    <property type="entry name" value="C2"/>
    <property type="match status" value="1"/>
</dbReference>
<dbReference type="Pfam" id="PF00454">
    <property type="entry name" value="PI3_PI4_kinase"/>
    <property type="match status" value="1"/>
</dbReference>
<dbReference type="AlphaFoldDB" id="A0A3P7JEY9"/>